<gene>
    <name evidence="1" type="ORF">METZ01_LOCUS162736</name>
</gene>
<dbReference type="EMBL" id="UINC01028606">
    <property type="protein sequence ID" value="SVB09882.1"/>
    <property type="molecule type" value="Genomic_DNA"/>
</dbReference>
<organism evidence="1">
    <name type="scientific">marine metagenome</name>
    <dbReference type="NCBI Taxonomy" id="408172"/>
    <lineage>
        <taxon>unclassified sequences</taxon>
        <taxon>metagenomes</taxon>
        <taxon>ecological metagenomes</taxon>
    </lineage>
</organism>
<accession>A0A382B9A6</accession>
<sequence length="161" mass="18671">MRKRFKIIGIITIMGLLVSPVNAQSLFKSMNLLATHPFSIESRGQFSRKPACTKLLKLVRKLNIKVIRMKKEYSDTKEVSLIESIMDTSRKSFELKKKHRKKCRTRTAKAVHGGFKDTVRKLQIELRSREVPVSVFQYPTPEDLEDKGQIELKIEERTVIL</sequence>
<feature type="non-terminal residue" evidence="1">
    <location>
        <position position="161"/>
    </location>
</feature>
<protein>
    <submittedName>
        <fullName evidence="1">Uncharacterized protein</fullName>
    </submittedName>
</protein>
<evidence type="ECO:0000313" key="1">
    <source>
        <dbReference type="EMBL" id="SVB09882.1"/>
    </source>
</evidence>
<name>A0A382B9A6_9ZZZZ</name>
<dbReference type="AlphaFoldDB" id="A0A382B9A6"/>
<reference evidence="1" key="1">
    <citation type="submission" date="2018-05" db="EMBL/GenBank/DDBJ databases">
        <authorList>
            <person name="Lanie J.A."/>
            <person name="Ng W.-L."/>
            <person name="Kazmierczak K.M."/>
            <person name="Andrzejewski T.M."/>
            <person name="Davidsen T.M."/>
            <person name="Wayne K.J."/>
            <person name="Tettelin H."/>
            <person name="Glass J.I."/>
            <person name="Rusch D."/>
            <person name="Podicherti R."/>
            <person name="Tsui H.-C.T."/>
            <person name="Winkler M.E."/>
        </authorList>
    </citation>
    <scope>NUCLEOTIDE SEQUENCE</scope>
</reference>
<proteinExistence type="predicted"/>